<accession>M1D1A8</accession>
<evidence type="ECO:0000313" key="3">
    <source>
        <dbReference type="Proteomes" id="UP000011115"/>
    </source>
</evidence>
<feature type="region of interest" description="Disordered" evidence="1">
    <location>
        <begin position="57"/>
        <end position="111"/>
    </location>
</feature>
<dbReference type="AlphaFoldDB" id="M1D1A8"/>
<dbReference type="Proteomes" id="UP000011115">
    <property type="component" value="Unassembled WGS sequence"/>
</dbReference>
<evidence type="ECO:0000256" key="1">
    <source>
        <dbReference type="SAM" id="MobiDB-lite"/>
    </source>
</evidence>
<feature type="compositionally biased region" description="Low complexity" evidence="1">
    <location>
        <begin position="79"/>
        <end position="94"/>
    </location>
</feature>
<dbReference type="STRING" id="4113.M1D1A8"/>
<dbReference type="EnsemblPlants" id="PGSC0003DMT400079130">
    <property type="protein sequence ID" value="PGSC0003DMT400079130"/>
    <property type="gene ID" value="PGSC0003DMG400030796"/>
</dbReference>
<dbReference type="PANTHER" id="PTHR34222:SF79">
    <property type="entry name" value="RETROVIRUS-RELATED POL POLYPROTEIN FROM TRANSPOSON TNT 1-94"/>
    <property type="match status" value="1"/>
</dbReference>
<evidence type="ECO:0008006" key="4">
    <source>
        <dbReference type="Google" id="ProtNLM"/>
    </source>
</evidence>
<name>M1D1A8_SOLTU</name>
<sequence>MDALVSIRSGTDLVNKHKRPYSPYSYDPNVTCDHCKRKGHSKAICFRLVGYPPDFERRRRENQVNNSDKGNYYSERGGNTYTTSNNVVNSPVKTQEQANHFSRNVDYNKGM</sequence>
<dbReference type="PANTHER" id="PTHR34222">
    <property type="entry name" value="GAG_PRE-INTEGRS DOMAIN-CONTAINING PROTEIN"/>
    <property type="match status" value="1"/>
</dbReference>
<proteinExistence type="predicted"/>
<dbReference type="InParanoid" id="M1D1A8"/>
<dbReference type="PaxDb" id="4113-PGSC0003DMT400079130"/>
<dbReference type="HOGENOM" id="CLU_2162918_0_0_1"/>
<keyword evidence="3" id="KW-1185">Reference proteome</keyword>
<organism evidence="2 3">
    <name type="scientific">Solanum tuberosum</name>
    <name type="common">Potato</name>
    <dbReference type="NCBI Taxonomy" id="4113"/>
    <lineage>
        <taxon>Eukaryota</taxon>
        <taxon>Viridiplantae</taxon>
        <taxon>Streptophyta</taxon>
        <taxon>Embryophyta</taxon>
        <taxon>Tracheophyta</taxon>
        <taxon>Spermatophyta</taxon>
        <taxon>Magnoliopsida</taxon>
        <taxon>eudicotyledons</taxon>
        <taxon>Gunneridae</taxon>
        <taxon>Pentapetalae</taxon>
        <taxon>asterids</taxon>
        <taxon>lamiids</taxon>
        <taxon>Solanales</taxon>
        <taxon>Solanaceae</taxon>
        <taxon>Solanoideae</taxon>
        <taxon>Solaneae</taxon>
        <taxon>Solanum</taxon>
    </lineage>
</organism>
<dbReference type="Gramene" id="PGSC0003DMT400079130">
    <property type="protein sequence ID" value="PGSC0003DMT400079130"/>
    <property type="gene ID" value="PGSC0003DMG400030796"/>
</dbReference>
<reference evidence="3" key="1">
    <citation type="journal article" date="2011" name="Nature">
        <title>Genome sequence and analysis of the tuber crop potato.</title>
        <authorList>
            <consortium name="The Potato Genome Sequencing Consortium"/>
        </authorList>
    </citation>
    <scope>NUCLEOTIDE SEQUENCE [LARGE SCALE GENOMIC DNA]</scope>
    <source>
        <strain evidence="3">cv. DM1-3 516 R44</strain>
    </source>
</reference>
<reference evidence="2" key="2">
    <citation type="submission" date="2015-06" db="UniProtKB">
        <authorList>
            <consortium name="EnsemblPlants"/>
        </authorList>
    </citation>
    <scope>IDENTIFICATION</scope>
    <source>
        <strain evidence="2">DM1-3 516 R44</strain>
    </source>
</reference>
<protein>
    <recommendedName>
        <fullName evidence="4">Gag-pol polyprotein</fullName>
    </recommendedName>
</protein>
<evidence type="ECO:0000313" key="2">
    <source>
        <dbReference type="EnsemblPlants" id="PGSC0003DMT400079130"/>
    </source>
</evidence>